<feature type="transmembrane region" description="Helical" evidence="9">
    <location>
        <begin position="24"/>
        <end position="45"/>
    </location>
</feature>
<evidence type="ECO:0000256" key="4">
    <source>
        <dbReference type="ARBA" id="ARBA00022475"/>
    </source>
</evidence>
<dbReference type="Gene3D" id="1.20.1720.10">
    <property type="entry name" value="Multidrug resistance protein D"/>
    <property type="match status" value="1"/>
</dbReference>
<dbReference type="Gene3D" id="1.20.1250.20">
    <property type="entry name" value="MFS general substrate transporter like domains"/>
    <property type="match status" value="1"/>
</dbReference>
<feature type="transmembrane region" description="Helical" evidence="9">
    <location>
        <begin position="181"/>
        <end position="200"/>
    </location>
</feature>
<feature type="transmembrane region" description="Helical" evidence="9">
    <location>
        <begin position="375"/>
        <end position="393"/>
    </location>
</feature>
<feature type="transmembrane region" description="Helical" evidence="9">
    <location>
        <begin position="287"/>
        <end position="310"/>
    </location>
</feature>
<dbReference type="PANTHER" id="PTHR42718:SF9">
    <property type="entry name" value="MAJOR FACILITATOR SUPERFAMILY MULTIDRUG TRANSPORTER MFSC"/>
    <property type="match status" value="1"/>
</dbReference>
<dbReference type="CDD" id="cd17503">
    <property type="entry name" value="MFS_LmrB_MDR_like"/>
    <property type="match status" value="1"/>
</dbReference>
<evidence type="ECO:0000256" key="5">
    <source>
        <dbReference type="ARBA" id="ARBA00022692"/>
    </source>
</evidence>
<dbReference type="Pfam" id="PF07690">
    <property type="entry name" value="MFS_1"/>
    <property type="match status" value="1"/>
</dbReference>
<comment type="caution">
    <text evidence="11">The sequence shown here is derived from an EMBL/GenBank/DDBJ whole genome shotgun (WGS) entry which is preliminary data.</text>
</comment>
<evidence type="ECO:0000313" key="11">
    <source>
        <dbReference type="EMBL" id="MEE3849545.1"/>
    </source>
</evidence>
<keyword evidence="5 9" id="KW-0812">Transmembrane</keyword>
<keyword evidence="12" id="KW-1185">Reference proteome</keyword>
<dbReference type="InterPro" id="IPR004638">
    <property type="entry name" value="EmrB-like"/>
</dbReference>
<evidence type="ECO:0000313" key="12">
    <source>
        <dbReference type="Proteomes" id="UP001347146"/>
    </source>
</evidence>
<sequence length="512" mass="52758">MSEDVALGGSTTTERTGTTADRSAVVLIGLLLIAAFVMILNETILSVALPTLMSDLDITAGTAQWLTSGFLLTMATVIPTTGYILQRFTLRSVYITAMSLFAAGTLLAALAPGFEVLLTARVVQASGTALMVPLLMTTILNVIPEHSRGRTMGLVAIVISVAPAVGPTTSGLILQSLSWRAMFWIVLPIAVGALVLGGLFVRNVTKPRPSHLDFISVPLSALGFGGIVYGLSSIGESAGGHAPVPPWVPLVVGVIALALFVVRQLKLAGRDRALLDLRTFAVGPFRLAIMMMAGFMLTLFGALIILPLYLQNVLGKDVLTTGLVLLPGGLVMGLLAPFVGALFDKFGARPLVLPGTVAVSAGTWLLTTLDANSSLWMVIAAHVVLSTGIAFGLTPLMTSALGSLAPELYSHGSATVSTIQQVAGAAGTALFITLMTRGTESAIADGSDPVQAGADGVHTAFLVAGCLSIVLIVAAVLVRGPKQATMAGGAPDEHSPGSVETEETADHQPKGV</sequence>
<feature type="transmembrane region" description="Helical" evidence="9">
    <location>
        <begin position="65"/>
        <end position="85"/>
    </location>
</feature>
<dbReference type="EMBL" id="JAZDUF010000001">
    <property type="protein sequence ID" value="MEE3849545.1"/>
    <property type="molecule type" value="Genomic_DNA"/>
</dbReference>
<feature type="transmembrane region" description="Helical" evidence="9">
    <location>
        <begin position="154"/>
        <end position="175"/>
    </location>
</feature>
<dbReference type="InterPro" id="IPR020846">
    <property type="entry name" value="MFS_dom"/>
</dbReference>
<evidence type="ECO:0000256" key="7">
    <source>
        <dbReference type="ARBA" id="ARBA00023136"/>
    </source>
</evidence>
<feature type="domain" description="Major facilitator superfamily (MFS) profile" evidence="10">
    <location>
        <begin position="27"/>
        <end position="483"/>
    </location>
</feature>
<dbReference type="Proteomes" id="UP001347146">
    <property type="component" value="Unassembled WGS sequence"/>
</dbReference>
<keyword evidence="6 9" id="KW-1133">Transmembrane helix</keyword>
<feature type="transmembrane region" description="Helical" evidence="9">
    <location>
        <begin position="414"/>
        <end position="436"/>
    </location>
</feature>
<dbReference type="InterPro" id="IPR036259">
    <property type="entry name" value="MFS_trans_sf"/>
</dbReference>
<feature type="transmembrane region" description="Helical" evidence="9">
    <location>
        <begin position="322"/>
        <end position="343"/>
    </location>
</feature>
<keyword evidence="7 9" id="KW-0472">Membrane</keyword>
<dbReference type="RefSeq" id="WP_330431172.1">
    <property type="nucleotide sequence ID" value="NZ_JAZDUF010000001.1"/>
</dbReference>
<comment type="subcellular location">
    <subcellularLocation>
        <location evidence="1">Cell membrane</location>
        <topology evidence="1">Multi-pass membrane protein</topology>
    </subcellularLocation>
</comment>
<name>A0ABU7M8Z3_9ACTN</name>
<feature type="transmembrane region" description="Helical" evidence="9">
    <location>
        <begin position="456"/>
        <end position="478"/>
    </location>
</feature>
<feature type="transmembrane region" description="Helical" evidence="9">
    <location>
        <begin position="212"/>
        <end position="232"/>
    </location>
</feature>
<gene>
    <name evidence="11" type="ORF">VZC37_04335</name>
</gene>
<evidence type="ECO:0000259" key="10">
    <source>
        <dbReference type="PROSITE" id="PS50850"/>
    </source>
</evidence>
<evidence type="ECO:0000256" key="3">
    <source>
        <dbReference type="ARBA" id="ARBA00022448"/>
    </source>
</evidence>
<evidence type="ECO:0000256" key="1">
    <source>
        <dbReference type="ARBA" id="ARBA00004651"/>
    </source>
</evidence>
<evidence type="ECO:0000256" key="6">
    <source>
        <dbReference type="ARBA" id="ARBA00022989"/>
    </source>
</evidence>
<comment type="similarity">
    <text evidence="2">Belongs to the major facilitator superfamily. EmrB family.</text>
</comment>
<organism evidence="11 12">
    <name type="scientific">Gordonia sesuvii</name>
    <dbReference type="NCBI Taxonomy" id="3116777"/>
    <lineage>
        <taxon>Bacteria</taxon>
        <taxon>Bacillati</taxon>
        <taxon>Actinomycetota</taxon>
        <taxon>Actinomycetes</taxon>
        <taxon>Mycobacteriales</taxon>
        <taxon>Gordoniaceae</taxon>
        <taxon>Gordonia</taxon>
    </lineage>
</organism>
<dbReference type="SUPFAM" id="SSF103473">
    <property type="entry name" value="MFS general substrate transporter"/>
    <property type="match status" value="1"/>
</dbReference>
<evidence type="ECO:0000256" key="9">
    <source>
        <dbReference type="SAM" id="Phobius"/>
    </source>
</evidence>
<evidence type="ECO:0000256" key="2">
    <source>
        <dbReference type="ARBA" id="ARBA00008537"/>
    </source>
</evidence>
<proteinExistence type="inferred from homology"/>
<accession>A0ABU7M8Z3</accession>
<feature type="transmembrane region" description="Helical" evidence="9">
    <location>
        <begin position="123"/>
        <end position="142"/>
    </location>
</feature>
<evidence type="ECO:0000256" key="8">
    <source>
        <dbReference type="SAM" id="MobiDB-lite"/>
    </source>
</evidence>
<dbReference type="PANTHER" id="PTHR42718">
    <property type="entry name" value="MAJOR FACILITATOR SUPERFAMILY MULTIDRUG TRANSPORTER MFSC"/>
    <property type="match status" value="1"/>
</dbReference>
<dbReference type="PROSITE" id="PS50850">
    <property type="entry name" value="MFS"/>
    <property type="match status" value="1"/>
</dbReference>
<feature type="transmembrane region" description="Helical" evidence="9">
    <location>
        <begin position="350"/>
        <end position="369"/>
    </location>
</feature>
<feature type="transmembrane region" description="Helical" evidence="9">
    <location>
        <begin position="244"/>
        <end position="262"/>
    </location>
</feature>
<protein>
    <submittedName>
        <fullName evidence="11">MDR family MFS transporter</fullName>
    </submittedName>
</protein>
<dbReference type="NCBIfam" id="TIGR00711">
    <property type="entry name" value="efflux_EmrB"/>
    <property type="match status" value="1"/>
</dbReference>
<keyword evidence="4" id="KW-1003">Cell membrane</keyword>
<keyword evidence="3" id="KW-0813">Transport</keyword>
<feature type="transmembrane region" description="Helical" evidence="9">
    <location>
        <begin position="92"/>
        <end position="111"/>
    </location>
</feature>
<reference evidence="11 12" key="1">
    <citation type="submission" date="2024-01" db="EMBL/GenBank/DDBJ databases">
        <title>Draft genome sequence of Gordonia sp. LSe1-13.</title>
        <authorList>
            <person name="Suphannarot A."/>
            <person name="Mingma R."/>
        </authorList>
    </citation>
    <scope>NUCLEOTIDE SEQUENCE [LARGE SCALE GENOMIC DNA]</scope>
    <source>
        <strain evidence="11 12">LSe1-13</strain>
    </source>
</reference>
<dbReference type="PRINTS" id="PR01036">
    <property type="entry name" value="TCRTETB"/>
</dbReference>
<dbReference type="InterPro" id="IPR011701">
    <property type="entry name" value="MFS"/>
</dbReference>
<feature type="region of interest" description="Disordered" evidence="8">
    <location>
        <begin position="484"/>
        <end position="512"/>
    </location>
</feature>